<dbReference type="SUPFAM" id="SSF56112">
    <property type="entry name" value="Protein kinase-like (PK-like)"/>
    <property type="match status" value="1"/>
</dbReference>
<keyword evidence="3" id="KW-1185">Reference proteome</keyword>
<organism evidence="2 3">
    <name type="scientific">[Mycobacterium] burgundiense</name>
    <dbReference type="NCBI Taxonomy" id="3064286"/>
    <lineage>
        <taxon>Bacteria</taxon>
        <taxon>Bacillati</taxon>
        <taxon>Actinomycetota</taxon>
        <taxon>Actinomycetes</taxon>
        <taxon>Mycobacteriales</taxon>
        <taxon>Mycobacteriaceae</taxon>
        <taxon>Mycolicibacterium</taxon>
    </lineage>
</organism>
<accession>A0ABM9LRU5</accession>
<dbReference type="InterPro" id="IPR011009">
    <property type="entry name" value="Kinase-like_dom_sf"/>
</dbReference>
<dbReference type="EMBL" id="OY726397">
    <property type="protein sequence ID" value="CAJ1503688.1"/>
    <property type="molecule type" value="Genomic_DNA"/>
</dbReference>
<evidence type="ECO:0000313" key="2">
    <source>
        <dbReference type="EMBL" id="CAJ1503688.1"/>
    </source>
</evidence>
<protein>
    <submittedName>
        <fullName evidence="2">Phosphotransferase</fullName>
    </submittedName>
</protein>
<feature type="domain" description="Aminoglycoside phosphotransferase" evidence="1">
    <location>
        <begin position="7"/>
        <end position="45"/>
    </location>
</feature>
<sequence length="93" mass="9599">MAVWDDAVAAQAWEGPPAWAHGNLHPANVVVSDGTLSGIVDFGDMFAAGFSVGPRRRIGAATCGHDVAVLRDVRACERGGDPAGRGLAAMKSR</sequence>
<dbReference type="Gene3D" id="3.90.1200.10">
    <property type="match status" value="1"/>
</dbReference>
<dbReference type="Pfam" id="PF01636">
    <property type="entry name" value="APH"/>
    <property type="match status" value="1"/>
</dbReference>
<dbReference type="InterPro" id="IPR002575">
    <property type="entry name" value="Aminoglycoside_PTrfase"/>
</dbReference>
<evidence type="ECO:0000259" key="1">
    <source>
        <dbReference type="Pfam" id="PF01636"/>
    </source>
</evidence>
<reference evidence="2 3" key="1">
    <citation type="submission" date="2023-08" db="EMBL/GenBank/DDBJ databases">
        <authorList>
            <person name="Folkvardsen B D."/>
            <person name="Norman A."/>
        </authorList>
    </citation>
    <scope>NUCLEOTIDE SEQUENCE [LARGE SCALE GENOMIC DNA]</scope>
    <source>
        <strain evidence="2 3">Mu0053</strain>
    </source>
</reference>
<proteinExistence type="predicted"/>
<evidence type="ECO:0000313" key="3">
    <source>
        <dbReference type="Proteomes" id="UP001190465"/>
    </source>
</evidence>
<dbReference type="Proteomes" id="UP001190465">
    <property type="component" value="Chromosome"/>
</dbReference>
<gene>
    <name evidence="2" type="ORF">MU0053_002498</name>
</gene>
<name>A0ABM9LRU5_9MYCO</name>